<dbReference type="Gene3D" id="3.40.30.10">
    <property type="entry name" value="Glutaredoxin"/>
    <property type="match status" value="1"/>
</dbReference>
<dbReference type="PANTHER" id="PTHR12211">
    <property type="entry name" value="ENDOPLASMIC RETICULUM PROTEIN ERP29"/>
    <property type="match status" value="1"/>
</dbReference>
<evidence type="ECO:0000259" key="4">
    <source>
        <dbReference type="Pfam" id="PF07749"/>
    </source>
</evidence>
<proteinExistence type="predicted"/>
<dbReference type="EMBL" id="CAJNOE010000989">
    <property type="protein sequence ID" value="CAF1370466.1"/>
    <property type="molecule type" value="Genomic_DNA"/>
</dbReference>
<evidence type="ECO:0000256" key="3">
    <source>
        <dbReference type="SAM" id="SignalP"/>
    </source>
</evidence>
<dbReference type="SUPFAM" id="SSF47933">
    <property type="entry name" value="ERP29 C domain-like"/>
    <property type="match status" value="1"/>
</dbReference>
<dbReference type="PANTHER" id="PTHR12211:SF0">
    <property type="entry name" value="ENDOPLASMIC RETICULUM RESIDENT PROTEIN 29"/>
    <property type="match status" value="1"/>
</dbReference>
<dbReference type="Proteomes" id="UP000663860">
    <property type="component" value="Unassembled WGS sequence"/>
</dbReference>
<dbReference type="InterPro" id="IPR012883">
    <property type="entry name" value="ERp29_N"/>
</dbReference>
<feature type="signal peptide" evidence="3">
    <location>
        <begin position="1"/>
        <end position="22"/>
    </location>
</feature>
<dbReference type="InterPro" id="IPR036249">
    <property type="entry name" value="Thioredoxin-like_sf"/>
</dbReference>
<keyword evidence="3" id="KW-0732">Signal</keyword>
<dbReference type="SUPFAM" id="SSF52833">
    <property type="entry name" value="Thioredoxin-like"/>
    <property type="match status" value="1"/>
</dbReference>
<evidence type="ECO:0000313" key="8">
    <source>
        <dbReference type="Proteomes" id="UP000663860"/>
    </source>
</evidence>
<feature type="region of interest" description="Disordered" evidence="2">
    <location>
        <begin position="257"/>
        <end position="277"/>
    </location>
</feature>
<dbReference type="InterPro" id="IPR016855">
    <property type="entry name" value="ERp29"/>
</dbReference>
<organism evidence="6 8">
    <name type="scientific">Adineta steineri</name>
    <dbReference type="NCBI Taxonomy" id="433720"/>
    <lineage>
        <taxon>Eukaryota</taxon>
        <taxon>Metazoa</taxon>
        <taxon>Spiralia</taxon>
        <taxon>Gnathifera</taxon>
        <taxon>Rotifera</taxon>
        <taxon>Eurotatoria</taxon>
        <taxon>Bdelloidea</taxon>
        <taxon>Adinetida</taxon>
        <taxon>Adinetidae</taxon>
        <taxon>Adineta</taxon>
    </lineage>
</organism>
<dbReference type="GO" id="GO:0009306">
    <property type="term" value="P:protein secretion"/>
    <property type="evidence" value="ECO:0007669"/>
    <property type="project" value="InterPro"/>
</dbReference>
<evidence type="ECO:0000313" key="6">
    <source>
        <dbReference type="EMBL" id="CAF1370466.1"/>
    </source>
</evidence>
<comment type="caution">
    <text evidence="6">The sequence shown here is derived from an EMBL/GenBank/DDBJ whole genome shotgun (WGS) entry which is preliminary data.</text>
</comment>
<dbReference type="GO" id="GO:0005788">
    <property type="term" value="C:endoplasmic reticulum lumen"/>
    <property type="evidence" value="ECO:0007669"/>
    <property type="project" value="InterPro"/>
</dbReference>
<protein>
    <recommendedName>
        <fullName evidence="9">Endoplasmic reticulum resident protein 29</fullName>
    </recommendedName>
</protein>
<name>A0A815IUS8_9BILA</name>
<evidence type="ECO:0000256" key="2">
    <source>
        <dbReference type="SAM" id="MobiDB-lite"/>
    </source>
</evidence>
<reference evidence="6" key="1">
    <citation type="submission" date="2021-02" db="EMBL/GenBank/DDBJ databases">
        <authorList>
            <person name="Nowell W R."/>
        </authorList>
    </citation>
    <scope>NUCLEOTIDE SEQUENCE</scope>
</reference>
<evidence type="ECO:0008006" key="9">
    <source>
        <dbReference type="Google" id="ProtNLM"/>
    </source>
</evidence>
<evidence type="ECO:0000313" key="7">
    <source>
        <dbReference type="EMBL" id="CAF3557528.1"/>
    </source>
</evidence>
<dbReference type="Pfam" id="PF07912">
    <property type="entry name" value="ERp29_N"/>
    <property type="match status" value="1"/>
</dbReference>
<dbReference type="InterPro" id="IPR011679">
    <property type="entry name" value="ERp29_C"/>
</dbReference>
<dbReference type="Proteomes" id="UP000663868">
    <property type="component" value="Unassembled WGS sequence"/>
</dbReference>
<gene>
    <name evidence="6" type="ORF">IZO911_LOCUS37831</name>
    <name evidence="7" type="ORF">KXQ929_LOCUS2969</name>
</gene>
<sequence>MKIFLAFATLFSFLILPNNAHTQGTITVDSITFDKILQRFHTVLLKFDDKFPYGPFQDNFKDLVDSVANAKDFVIAEVPVTDRDNRENYHFGLNYYAFKPDFPVYRLFIKDTPTPIKYVGDRTADDLKRFLLRNTKVWLGLSGTIELLHELSGEFIDATLNNDTDTQTLLLEKAQNRVNTILDTKDQKSGEMYLKIMEAVMKDGIEFFKREERRIHNLLKGKVTKEKKIELRHREHILLSFKPLKESVSKMADAAKDEAASANEQIQETTMDAHKEL</sequence>
<dbReference type="Gene3D" id="1.20.1150.12">
    <property type="entry name" value="Endoplasmic reticulum resident protein 29, C-terminal domain"/>
    <property type="match status" value="1"/>
</dbReference>
<evidence type="ECO:0000259" key="5">
    <source>
        <dbReference type="Pfam" id="PF07912"/>
    </source>
</evidence>
<accession>A0A815IUS8</accession>
<feature type="domain" description="ERp29 N-terminal" evidence="5">
    <location>
        <begin position="21"/>
        <end position="141"/>
    </location>
</feature>
<evidence type="ECO:0000256" key="1">
    <source>
        <dbReference type="ARBA" id="ARBA00022824"/>
    </source>
</evidence>
<dbReference type="EMBL" id="CAJOBB010000093">
    <property type="protein sequence ID" value="CAF3557528.1"/>
    <property type="molecule type" value="Genomic_DNA"/>
</dbReference>
<dbReference type="Pfam" id="PF07749">
    <property type="entry name" value="ERp29"/>
    <property type="match status" value="1"/>
</dbReference>
<feature type="domain" description="Endoplasmic reticulum resident protein 29 C-terminal" evidence="4">
    <location>
        <begin position="143"/>
        <end position="241"/>
    </location>
</feature>
<dbReference type="InterPro" id="IPR036356">
    <property type="entry name" value="ERp29_C_sf"/>
</dbReference>
<feature type="chain" id="PRO_5036227866" description="Endoplasmic reticulum resident protein 29" evidence="3">
    <location>
        <begin position="23"/>
        <end position="277"/>
    </location>
</feature>
<keyword evidence="1" id="KW-0256">Endoplasmic reticulum</keyword>
<dbReference type="AlphaFoldDB" id="A0A815IUS8"/>